<dbReference type="Proteomes" id="UP000187406">
    <property type="component" value="Unassembled WGS sequence"/>
</dbReference>
<feature type="region of interest" description="Disordered" evidence="1">
    <location>
        <begin position="60"/>
        <end position="82"/>
    </location>
</feature>
<dbReference type="AlphaFoldDB" id="A0A1Q3CBR2"/>
<keyword evidence="2" id="KW-0812">Transmembrane</keyword>
<proteinExistence type="predicted"/>
<sequence length="112" mass="13149">MRRKGSEGSSNEALTARGRNYDRNFNRSGDRSNSQGRSKSRDAYDKSKYHCWKCEKYGHLKKDRKKKSVNGRRQKHLQPPRRRKVKVICMWLQLVRPCLIVISCVSILVLIT</sequence>
<protein>
    <recommendedName>
        <fullName evidence="5">CCHC-type domain-containing protein</fullName>
    </recommendedName>
</protein>
<gene>
    <name evidence="3" type="ORF">CFOL_v3_20994</name>
</gene>
<keyword evidence="2" id="KW-1133">Transmembrane helix</keyword>
<evidence type="ECO:0000313" key="3">
    <source>
        <dbReference type="EMBL" id="GAV77523.1"/>
    </source>
</evidence>
<feature type="compositionally biased region" description="Basic and acidic residues" evidence="1">
    <location>
        <begin position="19"/>
        <end position="30"/>
    </location>
</feature>
<dbReference type="InParanoid" id="A0A1Q3CBR2"/>
<evidence type="ECO:0000256" key="1">
    <source>
        <dbReference type="SAM" id="MobiDB-lite"/>
    </source>
</evidence>
<comment type="caution">
    <text evidence="3">The sequence shown here is derived from an EMBL/GenBank/DDBJ whole genome shotgun (WGS) entry which is preliminary data.</text>
</comment>
<evidence type="ECO:0000256" key="2">
    <source>
        <dbReference type="SAM" id="Phobius"/>
    </source>
</evidence>
<dbReference type="EMBL" id="BDDD01001646">
    <property type="protein sequence ID" value="GAV77523.1"/>
    <property type="molecule type" value="Genomic_DNA"/>
</dbReference>
<feature type="transmembrane region" description="Helical" evidence="2">
    <location>
        <begin position="88"/>
        <end position="111"/>
    </location>
</feature>
<keyword evidence="2" id="KW-0472">Membrane</keyword>
<name>A0A1Q3CBR2_CEPFO</name>
<keyword evidence="4" id="KW-1185">Reference proteome</keyword>
<accession>A0A1Q3CBR2</accession>
<organism evidence="3 4">
    <name type="scientific">Cephalotus follicularis</name>
    <name type="common">Albany pitcher plant</name>
    <dbReference type="NCBI Taxonomy" id="3775"/>
    <lineage>
        <taxon>Eukaryota</taxon>
        <taxon>Viridiplantae</taxon>
        <taxon>Streptophyta</taxon>
        <taxon>Embryophyta</taxon>
        <taxon>Tracheophyta</taxon>
        <taxon>Spermatophyta</taxon>
        <taxon>Magnoliopsida</taxon>
        <taxon>eudicotyledons</taxon>
        <taxon>Gunneridae</taxon>
        <taxon>Pentapetalae</taxon>
        <taxon>rosids</taxon>
        <taxon>fabids</taxon>
        <taxon>Oxalidales</taxon>
        <taxon>Cephalotaceae</taxon>
        <taxon>Cephalotus</taxon>
    </lineage>
</organism>
<evidence type="ECO:0008006" key="5">
    <source>
        <dbReference type="Google" id="ProtNLM"/>
    </source>
</evidence>
<reference evidence="4" key="1">
    <citation type="submission" date="2016-04" db="EMBL/GenBank/DDBJ databases">
        <title>Cephalotus genome sequencing.</title>
        <authorList>
            <person name="Fukushima K."/>
            <person name="Hasebe M."/>
            <person name="Fang X."/>
        </authorList>
    </citation>
    <scope>NUCLEOTIDE SEQUENCE [LARGE SCALE GENOMIC DNA]</scope>
    <source>
        <strain evidence="4">cv. St1</strain>
    </source>
</reference>
<evidence type="ECO:0000313" key="4">
    <source>
        <dbReference type="Proteomes" id="UP000187406"/>
    </source>
</evidence>
<feature type="compositionally biased region" description="Basic residues" evidence="1">
    <location>
        <begin position="61"/>
        <end position="82"/>
    </location>
</feature>
<feature type="region of interest" description="Disordered" evidence="1">
    <location>
        <begin position="1"/>
        <end position="46"/>
    </location>
</feature>